<evidence type="ECO:0000313" key="6">
    <source>
        <dbReference type="EMBL" id="PXX78099.1"/>
    </source>
</evidence>
<protein>
    <submittedName>
        <fullName evidence="6">Helix-turn-helix protein</fullName>
    </submittedName>
    <submittedName>
        <fullName evidence="5">Helix-turn-helix transcriptional regulator</fullName>
    </submittedName>
</protein>
<feature type="domain" description="HTH araC/xylS-type" evidence="4">
    <location>
        <begin position="177"/>
        <end position="274"/>
    </location>
</feature>
<evidence type="ECO:0000256" key="1">
    <source>
        <dbReference type="ARBA" id="ARBA00023015"/>
    </source>
</evidence>
<dbReference type="RefSeq" id="WP_034456338.1">
    <property type="nucleotide sequence ID" value="NZ_BAABZA010000001.1"/>
</dbReference>
<dbReference type="PRINTS" id="PR00032">
    <property type="entry name" value="HTHARAC"/>
</dbReference>
<reference evidence="6 7" key="1">
    <citation type="submission" date="2018-05" db="EMBL/GenBank/DDBJ databases">
        <title>Genomic Encyclopedia of Type Strains, Phase IV (KMG-IV): sequencing the most valuable type-strain genomes for metagenomic binning, comparative biology and taxonomic classification.</title>
        <authorList>
            <person name="Goeker M."/>
        </authorList>
    </citation>
    <scope>NUCLEOTIDE SEQUENCE [LARGE SCALE GENOMIC DNA]</scope>
    <source>
        <strain evidence="6 7">JC118</strain>
    </source>
</reference>
<proteinExistence type="predicted"/>
<dbReference type="PROSITE" id="PS00041">
    <property type="entry name" value="HTH_ARAC_FAMILY_1"/>
    <property type="match status" value="1"/>
</dbReference>
<accession>A0A318KJZ1</accession>
<dbReference type="EMBL" id="QJKH01000008">
    <property type="protein sequence ID" value="PXX78099.1"/>
    <property type="molecule type" value="Genomic_DNA"/>
</dbReference>
<keyword evidence="7" id="KW-1185">Reference proteome</keyword>
<evidence type="ECO:0000313" key="7">
    <source>
        <dbReference type="Proteomes" id="UP000247612"/>
    </source>
</evidence>
<dbReference type="STRING" id="1034346.GCA_000313565_00572"/>
<dbReference type="SUPFAM" id="SSF46689">
    <property type="entry name" value="Homeodomain-like"/>
    <property type="match status" value="1"/>
</dbReference>
<dbReference type="GO" id="GO:0003700">
    <property type="term" value="F:DNA-binding transcription factor activity"/>
    <property type="evidence" value="ECO:0007669"/>
    <property type="project" value="InterPro"/>
</dbReference>
<name>A0A318KJZ1_9FIRM</name>
<sequence>MNNKPMHPQNDLPLPYTLLTCESKAYAAHTVSLLICFENGRIELEGRRMHLQAGNSILMRNKTQFKIQPKSDKIYLLHLEATVFDTIMMSQLADCRIIYDFLTLDENSHDYLFFDYGRRSPQAESARNLLRQCMIHDNFSDKLLRCCLVQYLTNLQRDFVHHLVVSQSTMVRHHPFGQVLKYIGENYAEIDLKSAAAHFSYNPDYFSAYFHHHAGMTFTQKLFEIRLEQALRYLILTDMPINEICETIGFKEKSYFIRRFKQRFNCTPSQYRKQHQKTST</sequence>
<dbReference type="InterPro" id="IPR020449">
    <property type="entry name" value="Tscrpt_reg_AraC-type_HTH"/>
</dbReference>
<evidence type="ECO:0000259" key="4">
    <source>
        <dbReference type="PROSITE" id="PS01124"/>
    </source>
</evidence>
<gene>
    <name evidence="6" type="ORF">DES51_10824</name>
    <name evidence="5" type="ORF">MQE39_04930</name>
</gene>
<keyword evidence="1" id="KW-0805">Transcription regulation</keyword>
<keyword evidence="3" id="KW-0804">Transcription</keyword>
<dbReference type="Gene3D" id="1.10.10.60">
    <property type="entry name" value="Homeodomain-like"/>
    <property type="match status" value="2"/>
</dbReference>
<dbReference type="EMBL" id="JALDAW010000011">
    <property type="protein sequence ID" value="MDY5167464.1"/>
    <property type="molecule type" value="Genomic_DNA"/>
</dbReference>
<comment type="caution">
    <text evidence="6">The sequence shown here is derived from an EMBL/GenBank/DDBJ whole genome shotgun (WGS) entry which is preliminary data.</text>
</comment>
<dbReference type="Proteomes" id="UP000247612">
    <property type="component" value="Unassembled WGS sequence"/>
</dbReference>
<dbReference type="InterPro" id="IPR018062">
    <property type="entry name" value="HTH_AraC-typ_CS"/>
</dbReference>
<dbReference type="Proteomes" id="UP001276902">
    <property type="component" value="Unassembled WGS sequence"/>
</dbReference>
<dbReference type="PANTHER" id="PTHR43280:SF2">
    <property type="entry name" value="HTH-TYPE TRANSCRIPTIONAL REGULATOR EXSA"/>
    <property type="match status" value="1"/>
</dbReference>
<dbReference type="PANTHER" id="PTHR43280">
    <property type="entry name" value="ARAC-FAMILY TRANSCRIPTIONAL REGULATOR"/>
    <property type="match status" value="1"/>
</dbReference>
<dbReference type="InterPro" id="IPR009057">
    <property type="entry name" value="Homeodomain-like_sf"/>
</dbReference>
<reference evidence="5" key="2">
    <citation type="submission" date="2022-03" db="EMBL/GenBank/DDBJ databases">
        <title>First case of bacteraemia caused by Dielma fastidiosa in a patient hospitalised with diverticulitis.</title>
        <authorList>
            <person name="Forman-Ankjaer B."/>
            <person name="Hvid-Jensen F."/>
            <person name="Kobel C.M."/>
            <person name="Greve T."/>
        </authorList>
    </citation>
    <scope>NUCLEOTIDE SEQUENCE</scope>
    <source>
        <strain evidence="5">AUH_DF_2021</strain>
    </source>
</reference>
<evidence type="ECO:0000313" key="5">
    <source>
        <dbReference type="EMBL" id="MDY5167464.1"/>
    </source>
</evidence>
<dbReference type="GeneID" id="94439798"/>
<dbReference type="PROSITE" id="PS01124">
    <property type="entry name" value="HTH_ARAC_FAMILY_2"/>
    <property type="match status" value="1"/>
</dbReference>
<dbReference type="InterPro" id="IPR018060">
    <property type="entry name" value="HTH_AraC"/>
</dbReference>
<evidence type="ECO:0000256" key="2">
    <source>
        <dbReference type="ARBA" id="ARBA00023125"/>
    </source>
</evidence>
<evidence type="ECO:0000256" key="3">
    <source>
        <dbReference type="ARBA" id="ARBA00023163"/>
    </source>
</evidence>
<dbReference type="SMART" id="SM00342">
    <property type="entry name" value="HTH_ARAC"/>
    <property type="match status" value="1"/>
</dbReference>
<dbReference type="Pfam" id="PF12833">
    <property type="entry name" value="HTH_18"/>
    <property type="match status" value="1"/>
</dbReference>
<keyword evidence="2" id="KW-0238">DNA-binding</keyword>
<dbReference type="AlphaFoldDB" id="A0A318KJZ1"/>
<dbReference type="OrthoDB" id="9791615at2"/>
<dbReference type="GO" id="GO:0043565">
    <property type="term" value="F:sequence-specific DNA binding"/>
    <property type="evidence" value="ECO:0007669"/>
    <property type="project" value="InterPro"/>
</dbReference>
<organism evidence="6 7">
    <name type="scientific">Dielma fastidiosa</name>
    <dbReference type="NCBI Taxonomy" id="1034346"/>
    <lineage>
        <taxon>Bacteria</taxon>
        <taxon>Bacillati</taxon>
        <taxon>Bacillota</taxon>
        <taxon>Erysipelotrichia</taxon>
        <taxon>Erysipelotrichales</taxon>
        <taxon>Erysipelotrichaceae</taxon>
        <taxon>Dielma</taxon>
    </lineage>
</organism>